<organism evidence="3 4">
    <name type="scientific">Colletotrichum tanaceti</name>
    <dbReference type="NCBI Taxonomy" id="1306861"/>
    <lineage>
        <taxon>Eukaryota</taxon>
        <taxon>Fungi</taxon>
        <taxon>Dikarya</taxon>
        <taxon>Ascomycota</taxon>
        <taxon>Pezizomycotina</taxon>
        <taxon>Sordariomycetes</taxon>
        <taxon>Hypocreomycetidae</taxon>
        <taxon>Glomerellales</taxon>
        <taxon>Glomerellaceae</taxon>
        <taxon>Colletotrichum</taxon>
        <taxon>Colletotrichum destructivum species complex</taxon>
    </lineage>
</organism>
<feature type="compositionally biased region" description="Basic and acidic residues" evidence="1">
    <location>
        <begin position="297"/>
        <end position="309"/>
    </location>
</feature>
<dbReference type="EMBL" id="PJEX01000155">
    <property type="protein sequence ID" value="TKW54093.1"/>
    <property type="molecule type" value="Genomic_DNA"/>
</dbReference>
<feature type="compositionally biased region" description="Polar residues" evidence="1">
    <location>
        <begin position="496"/>
        <end position="532"/>
    </location>
</feature>
<protein>
    <submittedName>
        <fullName evidence="3">Uncharacterized protein</fullName>
    </submittedName>
</protein>
<comment type="caution">
    <text evidence="3">The sequence shown here is derived from an EMBL/GenBank/DDBJ whole genome shotgun (WGS) entry which is preliminary data.</text>
</comment>
<evidence type="ECO:0000313" key="4">
    <source>
        <dbReference type="Proteomes" id="UP000310108"/>
    </source>
</evidence>
<keyword evidence="2" id="KW-0812">Transmembrane</keyword>
<feature type="compositionally biased region" description="Low complexity" evidence="1">
    <location>
        <begin position="244"/>
        <end position="258"/>
    </location>
</feature>
<name>A0A4U6XF82_9PEZI</name>
<keyword evidence="4" id="KW-1185">Reference proteome</keyword>
<feature type="region of interest" description="Disordered" evidence="1">
    <location>
        <begin position="194"/>
        <end position="258"/>
    </location>
</feature>
<feature type="region of interest" description="Disordered" evidence="1">
    <location>
        <begin position="476"/>
        <end position="532"/>
    </location>
</feature>
<reference evidence="3 4" key="1">
    <citation type="journal article" date="2019" name="PLoS ONE">
        <title>Comparative genome analysis indicates high evolutionary potential of pathogenicity genes in Colletotrichum tanaceti.</title>
        <authorList>
            <person name="Lelwala R.V."/>
            <person name="Korhonen P.K."/>
            <person name="Young N.D."/>
            <person name="Scott J.B."/>
            <person name="Ades P.A."/>
            <person name="Gasser R.B."/>
            <person name="Taylor P.W.J."/>
        </authorList>
    </citation>
    <scope>NUCLEOTIDE SEQUENCE [LARGE SCALE GENOMIC DNA]</scope>
    <source>
        <strain evidence="3">BRIP57314</strain>
    </source>
</reference>
<keyword evidence="2" id="KW-0472">Membrane</keyword>
<feature type="transmembrane region" description="Helical" evidence="2">
    <location>
        <begin position="264"/>
        <end position="289"/>
    </location>
</feature>
<dbReference type="AlphaFoldDB" id="A0A4U6XF82"/>
<evidence type="ECO:0000256" key="1">
    <source>
        <dbReference type="SAM" id="MobiDB-lite"/>
    </source>
</evidence>
<sequence length="557" mass="60422">MTRPASRVLSFWDVVARPGSRPFHKHLWITLYYGVLSAAATPCPVAREKGIQSMPRPTPPPHLELSKNKLLRRQFDMDLTTCGYSNGNPTLPITAVKGSQCRIDIEHGLWGFCSADVQAASDCSFVGQCFDTHTCERGCGKTDGGSGIISTTCTQSRQFCQANLLVFAADMTYTEVGCGPVAKTYNFLVTTTESEETSATPTSPESLASSTSTNQPTTTITSTSAGSSSTTWLEATPGAENTASKPSVSSPSNVSSPKGPKLNISAIIGGVLACLALICITILAVIYIVRKHKREESSRQKRRVFELPRKGSKTSKISTDSTDNSLHETQYPDPPDDRVHPEAGWGPSEAYGSEVQPNPHGPWEMLNEERPVELSDENRPVELPDHEFLETLPTIAQAPTRQDSWRPNDDGAAWGDLRPPPRLRDRLRWTENGTAVRGVDPGPFPVTVGNGMFVGERSNPIMAPDDDGVRGRSGIVSSNFASSPRPNRNGGRATRPTKSVRQMASLHVNTESPARRNTTHSHPSQRSILRTQSTAISVASSGEIYTSSPREIRALVE</sequence>
<feature type="region of interest" description="Disordered" evidence="1">
    <location>
        <begin position="297"/>
        <end position="365"/>
    </location>
</feature>
<feature type="compositionally biased region" description="Low complexity" evidence="1">
    <location>
        <begin position="197"/>
        <end position="231"/>
    </location>
</feature>
<dbReference type="Proteomes" id="UP000310108">
    <property type="component" value="Unassembled WGS sequence"/>
</dbReference>
<accession>A0A4U6XF82</accession>
<feature type="compositionally biased region" description="Low complexity" evidence="1">
    <location>
        <begin position="314"/>
        <end position="324"/>
    </location>
</feature>
<evidence type="ECO:0000313" key="3">
    <source>
        <dbReference type="EMBL" id="TKW54093.1"/>
    </source>
</evidence>
<dbReference type="STRING" id="1306861.A0A4U6XF82"/>
<keyword evidence="2" id="KW-1133">Transmembrane helix</keyword>
<proteinExistence type="predicted"/>
<feature type="region of interest" description="Disordered" evidence="1">
    <location>
        <begin position="395"/>
        <end position="419"/>
    </location>
</feature>
<feature type="compositionally biased region" description="Polar residues" evidence="1">
    <location>
        <begin position="476"/>
        <end position="486"/>
    </location>
</feature>
<gene>
    <name evidence="3" type="ORF">CTA1_7346</name>
</gene>
<dbReference type="OrthoDB" id="4851487at2759"/>
<evidence type="ECO:0000256" key="2">
    <source>
        <dbReference type="SAM" id="Phobius"/>
    </source>
</evidence>